<keyword evidence="4" id="KW-1185">Reference proteome</keyword>
<sequence>MWKSIALGASGALMITSAAMAQMTATATTELNVRSGPGPQYDIVGLIQSNEAVAINGCLEGSKWCSVNANGVQGWSYSDYLIIGSDNAVVLTERTADLGVPVAMYEGPEAALPGAVGGAVLGAIMGGPVGAVVGGVAGAAVGAAIDPPERVIKYVAGNPMEPVYLQGEAVVGASLPGEVTVTPIPDYEYAYVYVNGTPVLVDPGTREVVYVIR</sequence>
<dbReference type="AlphaFoldDB" id="A0A1G6EMP0"/>
<dbReference type="Gene3D" id="2.30.30.40">
    <property type="entry name" value="SH3 Domains"/>
    <property type="match status" value="1"/>
</dbReference>
<feature type="chain" id="PRO_5011654691" evidence="1">
    <location>
        <begin position="22"/>
        <end position="213"/>
    </location>
</feature>
<gene>
    <name evidence="3" type="ORF">SAMN02982931_04730</name>
</gene>
<dbReference type="STRING" id="665467.SAMN02982931_04730"/>
<dbReference type="InterPro" id="IPR009642">
    <property type="entry name" value="DUF1236"/>
</dbReference>
<dbReference type="SMART" id="SM00287">
    <property type="entry name" value="SH3b"/>
    <property type="match status" value="1"/>
</dbReference>
<evidence type="ECO:0000313" key="3">
    <source>
        <dbReference type="EMBL" id="SDB58761.1"/>
    </source>
</evidence>
<dbReference type="Pfam" id="PF08239">
    <property type="entry name" value="SH3_3"/>
    <property type="match status" value="1"/>
</dbReference>
<accession>A0A1G6EMP0</accession>
<feature type="signal peptide" evidence="1">
    <location>
        <begin position="1"/>
        <end position="21"/>
    </location>
</feature>
<dbReference type="RefSeq" id="WP_090881233.1">
    <property type="nucleotide sequence ID" value="NZ_FMXQ01000017.1"/>
</dbReference>
<dbReference type="OrthoDB" id="102964at2"/>
<reference evidence="3 4" key="1">
    <citation type="submission" date="2016-10" db="EMBL/GenBank/DDBJ databases">
        <authorList>
            <person name="de Groot N.N."/>
        </authorList>
    </citation>
    <scope>NUCLEOTIDE SEQUENCE [LARGE SCALE GENOMIC DNA]</scope>
    <source>
        <strain evidence="3 4">ATCC 35022</strain>
    </source>
</reference>
<organism evidence="3 4">
    <name type="scientific">Bauldia litoralis</name>
    <dbReference type="NCBI Taxonomy" id="665467"/>
    <lineage>
        <taxon>Bacteria</taxon>
        <taxon>Pseudomonadati</taxon>
        <taxon>Pseudomonadota</taxon>
        <taxon>Alphaproteobacteria</taxon>
        <taxon>Hyphomicrobiales</taxon>
        <taxon>Kaistiaceae</taxon>
        <taxon>Bauldia</taxon>
    </lineage>
</organism>
<feature type="domain" description="SH3b" evidence="2">
    <location>
        <begin position="22"/>
        <end position="85"/>
    </location>
</feature>
<name>A0A1G6EMP0_9HYPH</name>
<protein>
    <submittedName>
        <fullName evidence="3">SH3 domain-containing protein</fullName>
    </submittedName>
</protein>
<dbReference type="Pfam" id="PF06823">
    <property type="entry name" value="DUF1236"/>
    <property type="match status" value="1"/>
</dbReference>
<dbReference type="InterPro" id="IPR003646">
    <property type="entry name" value="SH3-like_bac-type"/>
</dbReference>
<evidence type="ECO:0000259" key="2">
    <source>
        <dbReference type="SMART" id="SM00287"/>
    </source>
</evidence>
<keyword evidence="1" id="KW-0732">Signal</keyword>
<evidence type="ECO:0000256" key="1">
    <source>
        <dbReference type="SAM" id="SignalP"/>
    </source>
</evidence>
<dbReference type="Proteomes" id="UP000199071">
    <property type="component" value="Unassembled WGS sequence"/>
</dbReference>
<proteinExistence type="predicted"/>
<evidence type="ECO:0000313" key="4">
    <source>
        <dbReference type="Proteomes" id="UP000199071"/>
    </source>
</evidence>
<dbReference type="EMBL" id="FMXQ01000017">
    <property type="protein sequence ID" value="SDB58761.1"/>
    <property type="molecule type" value="Genomic_DNA"/>
</dbReference>